<name>A0ABS9WA70_9PROT</name>
<sequence length="72" mass="7936">MPDTSIAARVARIQAIADIYASVSGTDRQDIATDLLTDVLHWCARHNIDAEQVLARAKMHVAAELDEAARRH</sequence>
<dbReference type="Proteomes" id="UP001201985">
    <property type="component" value="Unassembled WGS sequence"/>
</dbReference>
<protein>
    <submittedName>
        <fullName evidence="1">Uncharacterized protein</fullName>
    </submittedName>
</protein>
<reference evidence="1 2" key="1">
    <citation type="submission" date="2022-03" db="EMBL/GenBank/DDBJ databases">
        <title>Complete genome analysis of Roseomonas KG 17.1 : a prolific producer of plant growth promoters.</title>
        <authorList>
            <person name="Saadouli I."/>
            <person name="Najjari A."/>
            <person name="Mosbah A."/>
            <person name="Ouzari H.I."/>
        </authorList>
    </citation>
    <scope>NUCLEOTIDE SEQUENCE [LARGE SCALE GENOMIC DNA]</scope>
    <source>
        <strain evidence="1 2">KG17-1</strain>
    </source>
</reference>
<dbReference type="EMBL" id="JALBUU010000040">
    <property type="protein sequence ID" value="MCI0755655.1"/>
    <property type="molecule type" value="Genomic_DNA"/>
</dbReference>
<organism evidence="1 2">
    <name type="scientific">Teichococcus vastitatis</name>
    <dbReference type="NCBI Taxonomy" id="2307076"/>
    <lineage>
        <taxon>Bacteria</taxon>
        <taxon>Pseudomonadati</taxon>
        <taxon>Pseudomonadota</taxon>
        <taxon>Alphaproteobacteria</taxon>
        <taxon>Acetobacterales</taxon>
        <taxon>Roseomonadaceae</taxon>
        <taxon>Roseomonas</taxon>
    </lineage>
</organism>
<comment type="caution">
    <text evidence="1">The sequence shown here is derived from an EMBL/GenBank/DDBJ whole genome shotgun (WGS) entry which is preliminary data.</text>
</comment>
<proteinExistence type="predicted"/>
<accession>A0ABS9WA70</accession>
<evidence type="ECO:0000313" key="1">
    <source>
        <dbReference type="EMBL" id="MCI0755655.1"/>
    </source>
</evidence>
<keyword evidence="2" id="KW-1185">Reference proteome</keyword>
<dbReference type="RefSeq" id="WP_241793533.1">
    <property type="nucleotide sequence ID" value="NZ_JALBUU010000040.1"/>
</dbReference>
<evidence type="ECO:0000313" key="2">
    <source>
        <dbReference type="Proteomes" id="UP001201985"/>
    </source>
</evidence>
<gene>
    <name evidence="1" type="ORF">MON41_18345</name>
</gene>